<dbReference type="EMBL" id="JAOVZO020000018">
    <property type="protein sequence ID" value="MDC8014059.1"/>
    <property type="molecule type" value="Genomic_DNA"/>
</dbReference>
<gene>
    <name evidence="2" type="ORF">OD750_016060</name>
</gene>
<dbReference type="Proteomes" id="UP001139971">
    <property type="component" value="Unassembled WGS sequence"/>
</dbReference>
<feature type="region of interest" description="Disordered" evidence="1">
    <location>
        <begin position="216"/>
        <end position="238"/>
    </location>
</feature>
<protein>
    <submittedName>
        <fullName evidence="2">Uncharacterized protein</fullName>
    </submittedName>
</protein>
<evidence type="ECO:0000256" key="1">
    <source>
        <dbReference type="SAM" id="MobiDB-lite"/>
    </source>
</evidence>
<reference evidence="2" key="1">
    <citation type="submission" date="2023-02" db="EMBL/GenBank/DDBJ databases">
        <title>Tahibacter soli sp. nov. isolated from soil.</title>
        <authorList>
            <person name="Baek J.H."/>
            <person name="Lee J.K."/>
            <person name="Choi D.G."/>
            <person name="Jeon C.O."/>
        </authorList>
    </citation>
    <scope>NUCLEOTIDE SEQUENCE</scope>
    <source>
        <strain evidence="2">BL</strain>
    </source>
</reference>
<name>A0A9X3YLW9_9GAMM</name>
<evidence type="ECO:0000313" key="3">
    <source>
        <dbReference type="Proteomes" id="UP001139971"/>
    </source>
</evidence>
<keyword evidence="3" id="KW-1185">Reference proteome</keyword>
<accession>A0A9X3YLW9</accession>
<evidence type="ECO:0000313" key="2">
    <source>
        <dbReference type="EMBL" id="MDC8014059.1"/>
    </source>
</evidence>
<comment type="caution">
    <text evidence="2">The sequence shown here is derived from an EMBL/GenBank/DDBJ whole genome shotgun (WGS) entry which is preliminary data.</text>
</comment>
<dbReference type="RefSeq" id="WP_263541701.1">
    <property type="nucleotide sequence ID" value="NZ_JAOVZO020000018.1"/>
</dbReference>
<organism evidence="2 3">
    <name type="scientific">Tahibacter soli</name>
    <dbReference type="NCBI Taxonomy" id="2983605"/>
    <lineage>
        <taxon>Bacteria</taxon>
        <taxon>Pseudomonadati</taxon>
        <taxon>Pseudomonadota</taxon>
        <taxon>Gammaproteobacteria</taxon>
        <taxon>Lysobacterales</taxon>
        <taxon>Rhodanobacteraceae</taxon>
        <taxon>Tahibacter</taxon>
    </lineage>
</organism>
<dbReference type="AlphaFoldDB" id="A0A9X3YLW9"/>
<sequence length="272" mass="29589">MKLAAYTVADEAVAGSPRGAQLERLIAQARSAGDTIVQVLADDGEAARLPLALRRGGGSLLHQLQNKHVDGGVVLRLDVAFPAAGERLARLPALLYHQGLALQGVEPTLYASAPPTIDDPATLRWALREWGGRAPYGCQFVDGRLYREPWTWPTRDRIAALRLDIGLSFGQIRLCLERFGLRAPDGGRDWSTLFLRELVETHERIARVALRDPVANDPPPLSAAREEPADYGDDDDPPERRAARVAFVGRWISDVAATYAPAAPLAVFVHGA</sequence>
<proteinExistence type="predicted"/>